<feature type="domain" description="Sulfatase N-terminal" evidence="2">
    <location>
        <begin position="3"/>
        <end position="356"/>
    </location>
</feature>
<gene>
    <name evidence="3" type="ORF">SAMN04489841_4542</name>
</gene>
<evidence type="ECO:0000313" key="4">
    <source>
        <dbReference type="Proteomes" id="UP000199114"/>
    </source>
</evidence>
<dbReference type="EMBL" id="FOFD01000008">
    <property type="protein sequence ID" value="SER78756.1"/>
    <property type="molecule type" value="Genomic_DNA"/>
</dbReference>
<dbReference type="AlphaFoldDB" id="A0A1H9S131"/>
<comment type="PTM">
    <text evidence="1">The conversion to 3-oxoalanine (also known as C-formylglycine, FGly), of a serine or cysteine residue in prokaryotes and of a cysteine residue in eukaryotes, is critical for catalytic activity.</text>
</comment>
<evidence type="ECO:0000259" key="2">
    <source>
        <dbReference type="Pfam" id="PF00884"/>
    </source>
</evidence>
<dbReference type="PANTHER" id="PTHR43751:SF3">
    <property type="entry name" value="SULFATASE N-TERMINAL DOMAIN-CONTAINING PROTEIN"/>
    <property type="match status" value="1"/>
</dbReference>
<keyword evidence="4" id="KW-1185">Reference proteome</keyword>
<dbReference type="RefSeq" id="WP_090622216.1">
    <property type="nucleotide sequence ID" value="NZ_FOFD01000008.1"/>
</dbReference>
<reference evidence="4" key="1">
    <citation type="submission" date="2016-10" db="EMBL/GenBank/DDBJ databases">
        <authorList>
            <person name="Varghese N."/>
            <person name="Submissions S."/>
        </authorList>
    </citation>
    <scope>NUCLEOTIDE SEQUENCE [LARGE SCALE GENOMIC DNA]</scope>
    <source>
        <strain evidence="4">DSM 25055</strain>
    </source>
</reference>
<dbReference type="InterPro" id="IPR000917">
    <property type="entry name" value="Sulfatase_N"/>
</dbReference>
<dbReference type="InterPro" id="IPR052701">
    <property type="entry name" value="GAG_Ulvan_Degrading_Sulfatases"/>
</dbReference>
<organism evidence="3 4">
    <name type="scientific">Natrinema salaciae</name>
    <dbReference type="NCBI Taxonomy" id="1186196"/>
    <lineage>
        <taxon>Archaea</taxon>
        <taxon>Methanobacteriati</taxon>
        <taxon>Methanobacteriota</taxon>
        <taxon>Stenosarchaea group</taxon>
        <taxon>Halobacteria</taxon>
        <taxon>Halobacteriales</taxon>
        <taxon>Natrialbaceae</taxon>
        <taxon>Natrinema</taxon>
    </lineage>
</organism>
<dbReference type="Pfam" id="PF00884">
    <property type="entry name" value="Sulfatase"/>
    <property type="match status" value="1"/>
</dbReference>
<protein>
    <submittedName>
        <fullName evidence="3">Arylsulfatase A</fullName>
    </submittedName>
</protein>
<name>A0A1H9S131_9EURY</name>
<dbReference type="OrthoDB" id="3164at2157"/>
<evidence type="ECO:0000313" key="3">
    <source>
        <dbReference type="EMBL" id="SER78756.1"/>
    </source>
</evidence>
<dbReference type="InterPro" id="IPR017850">
    <property type="entry name" value="Alkaline_phosphatase_core_sf"/>
</dbReference>
<dbReference type="Gene3D" id="3.40.720.10">
    <property type="entry name" value="Alkaline Phosphatase, subunit A"/>
    <property type="match status" value="1"/>
</dbReference>
<feature type="modified residue" description="3-oxoalanine (Ser)" evidence="1">
    <location>
        <position position="51"/>
    </location>
</feature>
<evidence type="ECO:0000256" key="1">
    <source>
        <dbReference type="PIRSR" id="PIRSR600917-52"/>
    </source>
</evidence>
<dbReference type="PANTHER" id="PTHR43751">
    <property type="entry name" value="SULFATASE"/>
    <property type="match status" value="1"/>
</dbReference>
<dbReference type="SUPFAM" id="SSF53649">
    <property type="entry name" value="Alkaline phosphatase-like"/>
    <property type="match status" value="1"/>
</dbReference>
<accession>A0A1H9S131</accession>
<dbReference type="Proteomes" id="UP000199114">
    <property type="component" value="Unassembled WGS sequence"/>
</dbReference>
<dbReference type="STRING" id="1186196.SAMN04489841_4542"/>
<proteinExistence type="predicted"/>
<sequence>MNSNILLIILDSTRARNTSLHGHDNRTTPFLEEFAESATVYEQARAPSIHSIASHVSIFTGHHVEEHRLTEHESNIDPSHTIWDSLSTEYGHRTGLFTPNTVLTHASNLADCFETVDAASVTGDKSTSSDRLFTDAFDPVDRATREGIAGNLRRCVEDDFPVRSFANCVNRLYQDYKEGDDFDRQIEPAFGYADSFLEWSSDCDGPWAACLNFFDSHYPYYPLEEYDRWGGDRLRELHDSLSGAIAPEFLSDRPWGELRALEALYDGGILQADQAVKYIVEALEERGDLDDTLVVVTSDHGEGFGERSLVEPGVRMADHSWGIHEVLTHVPLVVKYPGQQTARRYSDVVSLTEFPEAVTASMNENWIGDPFVTDEPVVASTYRLLERQAEKHADCENIDAHLGPWRAVYEQGTADVVTKFVRRQDSTATIEIETAQASTLVAADDGGRVQEVFDTFEPVSLTDDEAVGQASAAVEERLADLGYMR</sequence>